<evidence type="ECO:0000256" key="2">
    <source>
        <dbReference type="ARBA" id="ARBA00023015"/>
    </source>
</evidence>
<name>A0A8S0PLU8_OLEEU</name>
<dbReference type="SUPFAM" id="SSF101936">
    <property type="entry name" value="DNA-binding pseudobarrel domain"/>
    <property type="match status" value="1"/>
</dbReference>
<dbReference type="PANTHER" id="PTHR34269">
    <property type="entry name" value="TRANSCRIPTION FACTOR B3-DOMAIN FAMILY-RELATED"/>
    <property type="match status" value="1"/>
</dbReference>
<dbReference type="GO" id="GO:0005634">
    <property type="term" value="C:nucleus"/>
    <property type="evidence" value="ECO:0007669"/>
    <property type="project" value="UniProtKB-SubCell"/>
</dbReference>
<dbReference type="InterPro" id="IPR003340">
    <property type="entry name" value="B3_DNA-bd"/>
</dbReference>
<keyword evidence="5" id="KW-0539">Nucleus</keyword>
<dbReference type="Proteomes" id="UP000594638">
    <property type="component" value="Unassembled WGS sequence"/>
</dbReference>
<dbReference type="EMBL" id="CACTIH010000085">
    <property type="protein sequence ID" value="CAA2952923.1"/>
    <property type="molecule type" value="Genomic_DNA"/>
</dbReference>
<reference evidence="7 8" key="1">
    <citation type="submission" date="2019-12" db="EMBL/GenBank/DDBJ databases">
        <authorList>
            <person name="Alioto T."/>
            <person name="Alioto T."/>
            <person name="Gomez Garrido J."/>
        </authorList>
    </citation>
    <scope>NUCLEOTIDE SEQUENCE [LARGE SCALE GENOMIC DNA]</scope>
</reference>
<evidence type="ECO:0000259" key="6">
    <source>
        <dbReference type="SMART" id="SM01019"/>
    </source>
</evidence>
<protein>
    <submittedName>
        <fullName evidence="7">B3 domain-containing At2g33720-like</fullName>
    </submittedName>
</protein>
<dbReference type="Gene3D" id="2.40.330.10">
    <property type="entry name" value="DNA-binding pseudobarrel domain"/>
    <property type="match status" value="1"/>
</dbReference>
<dbReference type="InterPro" id="IPR051442">
    <property type="entry name" value="B3_domain"/>
</dbReference>
<evidence type="ECO:0000256" key="3">
    <source>
        <dbReference type="ARBA" id="ARBA00023125"/>
    </source>
</evidence>
<dbReference type="GO" id="GO:0003677">
    <property type="term" value="F:DNA binding"/>
    <property type="evidence" value="ECO:0007669"/>
    <property type="project" value="UniProtKB-KW"/>
</dbReference>
<dbReference type="SMART" id="SM01019">
    <property type="entry name" value="B3"/>
    <property type="match status" value="1"/>
</dbReference>
<comment type="caution">
    <text evidence="7">The sequence shown here is derived from an EMBL/GenBank/DDBJ whole genome shotgun (WGS) entry which is preliminary data.</text>
</comment>
<evidence type="ECO:0000256" key="4">
    <source>
        <dbReference type="ARBA" id="ARBA00023163"/>
    </source>
</evidence>
<dbReference type="InterPro" id="IPR015300">
    <property type="entry name" value="DNA-bd_pseudobarrel_sf"/>
</dbReference>
<gene>
    <name evidence="7" type="ORF">OLEA9_A032439</name>
</gene>
<dbReference type="PANTHER" id="PTHR34269:SF11">
    <property type="entry name" value="B3 DOMAIN PROTEIN"/>
    <property type="match status" value="1"/>
</dbReference>
<organism evidence="7 8">
    <name type="scientific">Olea europaea subsp. europaea</name>
    <dbReference type="NCBI Taxonomy" id="158383"/>
    <lineage>
        <taxon>Eukaryota</taxon>
        <taxon>Viridiplantae</taxon>
        <taxon>Streptophyta</taxon>
        <taxon>Embryophyta</taxon>
        <taxon>Tracheophyta</taxon>
        <taxon>Spermatophyta</taxon>
        <taxon>Magnoliopsida</taxon>
        <taxon>eudicotyledons</taxon>
        <taxon>Gunneridae</taxon>
        <taxon>Pentapetalae</taxon>
        <taxon>asterids</taxon>
        <taxon>lamiids</taxon>
        <taxon>Lamiales</taxon>
        <taxon>Oleaceae</taxon>
        <taxon>Oleeae</taxon>
        <taxon>Olea</taxon>
    </lineage>
</organism>
<dbReference type="Gramene" id="OE9A032439T1">
    <property type="protein sequence ID" value="OE9A032439C1"/>
    <property type="gene ID" value="OE9A032439"/>
</dbReference>
<feature type="domain" description="TF-B3" evidence="6">
    <location>
        <begin position="213"/>
        <end position="323"/>
    </location>
</feature>
<keyword evidence="2" id="KW-0805">Transcription regulation</keyword>
<dbReference type="AlphaFoldDB" id="A0A8S0PLU8"/>
<comment type="subcellular location">
    <subcellularLocation>
        <location evidence="1">Nucleus</location>
    </subcellularLocation>
</comment>
<evidence type="ECO:0000256" key="5">
    <source>
        <dbReference type="ARBA" id="ARBA00023242"/>
    </source>
</evidence>
<evidence type="ECO:0000313" key="7">
    <source>
        <dbReference type="EMBL" id="CAA2952923.1"/>
    </source>
</evidence>
<evidence type="ECO:0000313" key="8">
    <source>
        <dbReference type="Proteomes" id="UP000594638"/>
    </source>
</evidence>
<keyword evidence="8" id="KW-1185">Reference proteome</keyword>
<dbReference type="CDD" id="cd10017">
    <property type="entry name" value="B3_DNA"/>
    <property type="match status" value="1"/>
</dbReference>
<sequence>MFPNMANLPGRDIVSETGTNEPVCLSFHLMPSCECKVSVPSKKDIHNIETNKKDWAKTSNCKRNDIEFIDFLSREISKNCGASTQVEESNSDDRLDGLELRIWNPRLPRRRSMGVEIVPCNQVLPMNPITFEDEILQQEDPIVIGNEIIPYVQVQTPNSIIMEEEILQHEDPILMGNEIIPYDQVQPPNPIIMDAEIIQQFQIEDEDPDHWRITKVLTKSDVDGSSRLLIGRNQVLAHIAPFFTNDPSKFCQNNEGLRFAVFDVDTRIEYMLTLKKWKTNSFVLLDKWKKHFVNRRTLEENDEVGLRWDVNASRLEFTVLRRHHNQE</sequence>
<proteinExistence type="predicted"/>
<keyword evidence="4" id="KW-0804">Transcription</keyword>
<accession>A0A8S0PLU8</accession>
<evidence type="ECO:0000256" key="1">
    <source>
        <dbReference type="ARBA" id="ARBA00004123"/>
    </source>
</evidence>
<keyword evidence="3" id="KW-0238">DNA-binding</keyword>
<dbReference type="OrthoDB" id="912276at2759"/>